<dbReference type="Proteomes" id="UP001497535">
    <property type="component" value="Unassembled WGS sequence"/>
</dbReference>
<name>A0ACB1A8K1_MELEN</name>
<accession>A0ACB1A8K1</accession>
<protein>
    <submittedName>
        <fullName evidence="1">Uncharacterized protein</fullName>
    </submittedName>
</protein>
<proteinExistence type="predicted"/>
<sequence>MGEAGPSTIIQPTRVIAPDESQTIKFVDAIMRAFDTITEVNTDPILLLKEAKDILDQILSKINIVCMTDQRSTPFFAAIASVSTKHCNALLQRGISPTISSRTMNAVFAPEDSFNHYGAGRSEIVVETDEDDLISDIQNREKIINVCQIGVYLAMCNLILDIKIKNKKVDQKIKEEFVNKMKSLSKYNYAWNEAVEIIQGNEYELMVRSFIRLPFTALSDRN</sequence>
<reference evidence="1" key="1">
    <citation type="submission" date="2023-11" db="EMBL/GenBank/DDBJ databases">
        <authorList>
            <person name="Poullet M."/>
        </authorList>
    </citation>
    <scope>NUCLEOTIDE SEQUENCE</scope>
    <source>
        <strain evidence="1">E1834</strain>
    </source>
</reference>
<evidence type="ECO:0000313" key="1">
    <source>
        <dbReference type="EMBL" id="CAK5087493.1"/>
    </source>
</evidence>
<keyword evidence="2" id="KW-1185">Reference proteome</keyword>
<gene>
    <name evidence="1" type="ORF">MENTE1834_LOCUS35081</name>
</gene>
<comment type="caution">
    <text evidence="1">The sequence shown here is derived from an EMBL/GenBank/DDBJ whole genome shotgun (WGS) entry which is preliminary data.</text>
</comment>
<dbReference type="EMBL" id="CAVMJV010000066">
    <property type="protein sequence ID" value="CAK5087493.1"/>
    <property type="molecule type" value="Genomic_DNA"/>
</dbReference>
<organism evidence="1 2">
    <name type="scientific">Meloidogyne enterolobii</name>
    <name type="common">Root-knot nematode worm</name>
    <name type="synonym">Meloidogyne mayaguensis</name>
    <dbReference type="NCBI Taxonomy" id="390850"/>
    <lineage>
        <taxon>Eukaryota</taxon>
        <taxon>Metazoa</taxon>
        <taxon>Ecdysozoa</taxon>
        <taxon>Nematoda</taxon>
        <taxon>Chromadorea</taxon>
        <taxon>Rhabditida</taxon>
        <taxon>Tylenchina</taxon>
        <taxon>Tylenchomorpha</taxon>
        <taxon>Tylenchoidea</taxon>
        <taxon>Meloidogynidae</taxon>
        <taxon>Meloidogyninae</taxon>
        <taxon>Meloidogyne</taxon>
    </lineage>
</organism>
<evidence type="ECO:0000313" key="2">
    <source>
        <dbReference type="Proteomes" id="UP001497535"/>
    </source>
</evidence>